<keyword evidence="3" id="KW-1185">Reference proteome</keyword>
<dbReference type="Proteomes" id="UP001519295">
    <property type="component" value="Unassembled WGS sequence"/>
</dbReference>
<organism evidence="2 3">
    <name type="scientific">Pseudonocardia parietis</name>
    <dbReference type="NCBI Taxonomy" id="570936"/>
    <lineage>
        <taxon>Bacteria</taxon>
        <taxon>Bacillati</taxon>
        <taxon>Actinomycetota</taxon>
        <taxon>Actinomycetes</taxon>
        <taxon>Pseudonocardiales</taxon>
        <taxon>Pseudonocardiaceae</taxon>
        <taxon>Pseudonocardia</taxon>
    </lineage>
</organism>
<feature type="region of interest" description="Disordered" evidence="1">
    <location>
        <begin position="1"/>
        <end position="37"/>
    </location>
</feature>
<name>A0ABS4VZ77_9PSEU</name>
<feature type="compositionally biased region" description="Low complexity" evidence="1">
    <location>
        <begin position="14"/>
        <end position="37"/>
    </location>
</feature>
<accession>A0ABS4VZ77</accession>
<protein>
    <recommendedName>
        <fullName evidence="4">Alkaline shock family protein YloU</fullName>
    </recommendedName>
</protein>
<evidence type="ECO:0008006" key="4">
    <source>
        <dbReference type="Google" id="ProtNLM"/>
    </source>
</evidence>
<sequence>MPPSPAGPESPRSPAAVVTGPPGAAEAAAEAAAGAERDPAPAALAELVADAVAAHPAVARLDGGMFGTVATWLPGRRLVGVHVGERVEVGVVLTLDRPIPATVAALRRSIAPLVGDVPIDVTVSDVEIPGDDRGAGGT</sequence>
<gene>
    <name evidence="2" type="ORF">JOF36_004891</name>
</gene>
<comment type="caution">
    <text evidence="2">The sequence shown here is derived from an EMBL/GenBank/DDBJ whole genome shotgun (WGS) entry which is preliminary data.</text>
</comment>
<proteinExistence type="predicted"/>
<dbReference type="EMBL" id="JAGINU010000001">
    <property type="protein sequence ID" value="MBP2369195.1"/>
    <property type="molecule type" value="Genomic_DNA"/>
</dbReference>
<evidence type="ECO:0000313" key="2">
    <source>
        <dbReference type="EMBL" id="MBP2369195.1"/>
    </source>
</evidence>
<evidence type="ECO:0000313" key="3">
    <source>
        <dbReference type="Proteomes" id="UP001519295"/>
    </source>
</evidence>
<evidence type="ECO:0000256" key="1">
    <source>
        <dbReference type="SAM" id="MobiDB-lite"/>
    </source>
</evidence>
<dbReference type="RefSeq" id="WP_245350964.1">
    <property type="nucleotide sequence ID" value="NZ_JAGINU010000001.1"/>
</dbReference>
<reference evidence="2 3" key="1">
    <citation type="submission" date="2021-03" db="EMBL/GenBank/DDBJ databases">
        <title>Sequencing the genomes of 1000 actinobacteria strains.</title>
        <authorList>
            <person name="Klenk H.-P."/>
        </authorList>
    </citation>
    <scope>NUCLEOTIDE SEQUENCE [LARGE SCALE GENOMIC DNA]</scope>
    <source>
        <strain evidence="2 3">DSM 45256</strain>
    </source>
</reference>